<dbReference type="Proteomes" id="UP001497453">
    <property type="component" value="Chromosome 11"/>
</dbReference>
<dbReference type="EMBL" id="OZ037954">
    <property type="protein sequence ID" value="CAL1699324.1"/>
    <property type="molecule type" value="Genomic_DNA"/>
</dbReference>
<organism evidence="3 4">
    <name type="scientific">Somion occarium</name>
    <dbReference type="NCBI Taxonomy" id="3059160"/>
    <lineage>
        <taxon>Eukaryota</taxon>
        <taxon>Fungi</taxon>
        <taxon>Dikarya</taxon>
        <taxon>Basidiomycota</taxon>
        <taxon>Agaricomycotina</taxon>
        <taxon>Agaricomycetes</taxon>
        <taxon>Polyporales</taxon>
        <taxon>Cerrenaceae</taxon>
        <taxon>Somion</taxon>
    </lineage>
</organism>
<evidence type="ECO:0000256" key="1">
    <source>
        <dbReference type="SAM" id="MobiDB-lite"/>
    </source>
</evidence>
<evidence type="ECO:0008006" key="5">
    <source>
        <dbReference type="Google" id="ProtNLM"/>
    </source>
</evidence>
<sequence length="328" mass="36104">MVDWTSPEALALQAAAFLKLNHALAGIYFWEFATSLDFDWAFISGKKKFHWPMIFYFLGRYFLFFALIGILIALDTTTKINCQALYTFNQLAGNASAGLASINLALRTMVLWNNSMYIVIPLVAVILGHWSLILQGVLLEAAWVDGQGCVITQTNNTILAATFIYSMCFDLFVLVLSAAKLLSRRGSSQLVTLLFKDGLVYFIIAFVSNLIATIFMCMSLNAIMSVIFNVPAVVASTIVASRAVRRLSNWSSSGVEVYSAASGSRNGPTTSHSRTAPPTLFTRSKPGETSVHVQMETFRDNASVNVQKAHDAELSDIESNTEYKPQSM</sequence>
<feature type="transmembrane region" description="Helical" evidence="2">
    <location>
        <begin position="222"/>
        <end position="244"/>
    </location>
</feature>
<reference evidence="4" key="1">
    <citation type="submission" date="2024-04" db="EMBL/GenBank/DDBJ databases">
        <authorList>
            <person name="Shaw F."/>
            <person name="Minotto A."/>
        </authorList>
    </citation>
    <scope>NUCLEOTIDE SEQUENCE [LARGE SCALE GENOMIC DNA]</scope>
</reference>
<feature type="transmembrane region" description="Helical" evidence="2">
    <location>
        <begin position="49"/>
        <end position="74"/>
    </location>
</feature>
<feature type="transmembrane region" description="Helical" evidence="2">
    <location>
        <begin position="158"/>
        <end position="179"/>
    </location>
</feature>
<keyword evidence="2" id="KW-0812">Transmembrane</keyword>
<name>A0ABP1CXU7_9APHY</name>
<evidence type="ECO:0000313" key="3">
    <source>
        <dbReference type="EMBL" id="CAL1699324.1"/>
    </source>
</evidence>
<keyword evidence="4" id="KW-1185">Reference proteome</keyword>
<keyword evidence="2" id="KW-1133">Transmembrane helix</keyword>
<keyword evidence="2" id="KW-0472">Membrane</keyword>
<feature type="transmembrane region" description="Helical" evidence="2">
    <location>
        <begin position="199"/>
        <end position="216"/>
    </location>
</feature>
<protein>
    <recommendedName>
        <fullName evidence="5">Transmembrane protein</fullName>
    </recommendedName>
</protein>
<gene>
    <name evidence="3" type="ORF">GFSPODELE1_LOCUS2614</name>
</gene>
<proteinExistence type="predicted"/>
<feature type="compositionally biased region" description="Polar residues" evidence="1">
    <location>
        <begin position="261"/>
        <end position="276"/>
    </location>
</feature>
<feature type="transmembrane region" description="Helical" evidence="2">
    <location>
        <begin position="116"/>
        <end position="138"/>
    </location>
</feature>
<accession>A0ABP1CXU7</accession>
<evidence type="ECO:0000256" key="2">
    <source>
        <dbReference type="SAM" id="Phobius"/>
    </source>
</evidence>
<evidence type="ECO:0000313" key="4">
    <source>
        <dbReference type="Proteomes" id="UP001497453"/>
    </source>
</evidence>
<feature type="region of interest" description="Disordered" evidence="1">
    <location>
        <begin position="260"/>
        <end position="286"/>
    </location>
</feature>